<dbReference type="EMBL" id="MU865424">
    <property type="protein sequence ID" value="KAK4223501.1"/>
    <property type="molecule type" value="Genomic_DNA"/>
</dbReference>
<dbReference type="AlphaFoldDB" id="A0AAN7GNX6"/>
<sequence length="180" mass="19164">MPVQVLDEDGNPVSNLLSYPGISQTQTSYISGIATIKSLAATTIGLFAQTPDNKIGWTGFAPHHGLVTVNLIPFYPANNTTDIRLDNGLAGWTGGAPENLTTISISKCDLALVVSTSGAYNLQTTTRAERKVYPFTKSVYIKFKFKPNEVPEDTLAPNTTTISAFPSAPTPEAQSSSPEA</sequence>
<feature type="region of interest" description="Disordered" evidence="1">
    <location>
        <begin position="152"/>
        <end position="180"/>
    </location>
</feature>
<gene>
    <name evidence="2" type="ORF">QBC38DRAFT_459255</name>
</gene>
<evidence type="ECO:0000313" key="3">
    <source>
        <dbReference type="Proteomes" id="UP001301958"/>
    </source>
</evidence>
<evidence type="ECO:0000256" key="1">
    <source>
        <dbReference type="SAM" id="MobiDB-lite"/>
    </source>
</evidence>
<protein>
    <submittedName>
        <fullName evidence="2">Uncharacterized protein</fullName>
    </submittedName>
</protein>
<keyword evidence="3" id="KW-1185">Reference proteome</keyword>
<organism evidence="2 3">
    <name type="scientific">Podospora fimiseda</name>
    <dbReference type="NCBI Taxonomy" id="252190"/>
    <lineage>
        <taxon>Eukaryota</taxon>
        <taxon>Fungi</taxon>
        <taxon>Dikarya</taxon>
        <taxon>Ascomycota</taxon>
        <taxon>Pezizomycotina</taxon>
        <taxon>Sordariomycetes</taxon>
        <taxon>Sordariomycetidae</taxon>
        <taxon>Sordariales</taxon>
        <taxon>Podosporaceae</taxon>
        <taxon>Podospora</taxon>
    </lineage>
</organism>
<evidence type="ECO:0000313" key="2">
    <source>
        <dbReference type="EMBL" id="KAK4223501.1"/>
    </source>
</evidence>
<dbReference type="Proteomes" id="UP001301958">
    <property type="component" value="Unassembled WGS sequence"/>
</dbReference>
<reference evidence="2" key="2">
    <citation type="submission" date="2023-05" db="EMBL/GenBank/DDBJ databases">
        <authorList>
            <consortium name="Lawrence Berkeley National Laboratory"/>
            <person name="Steindorff A."/>
            <person name="Hensen N."/>
            <person name="Bonometti L."/>
            <person name="Westerberg I."/>
            <person name="Brannstrom I.O."/>
            <person name="Guillou S."/>
            <person name="Cros-Aarteil S."/>
            <person name="Calhoun S."/>
            <person name="Haridas S."/>
            <person name="Kuo A."/>
            <person name="Mondo S."/>
            <person name="Pangilinan J."/>
            <person name="Riley R."/>
            <person name="Labutti K."/>
            <person name="Andreopoulos B."/>
            <person name="Lipzen A."/>
            <person name="Chen C."/>
            <person name="Yanf M."/>
            <person name="Daum C."/>
            <person name="Ng V."/>
            <person name="Clum A."/>
            <person name="Ohm R."/>
            <person name="Martin F."/>
            <person name="Silar P."/>
            <person name="Natvig D."/>
            <person name="Lalanne C."/>
            <person name="Gautier V."/>
            <person name="Ament-Velasquez S.L."/>
            <person name="Kruys A."/>
            <person name="Hutchinson M.I."/>
            <person name="Powell A.J."/>
            <person name="Barry K."/>
            <person name="Miller A.N."/>
            <person name="Grigoriev I.V."/>
            <person name="Debuchy R."/>
            <person name="Gladieux P."/>
            <person name="Thoren M.H."/>
            <person name="Johannesson H."/>
        </authorList>
    </citation>
    <scope>NUCLEOTIDE SEQUENCE</scope>
    <source>
        <strain evidence="2">CBS 990.96</strain>
    </source>
</reference>
<accession>A0AAN7GNX6</accession>
<reference evidence="2" key="1">
    <citation type="journal article" date="2023" name="Mol. Phylogenet. Evol.">
        <title>Genome-scale phylogeny and comparative genomics of the fungal order Sordariales.</title>
        <authorList>
            <person name="Hensen N."/>
            <person name="Bonometti L."/>
            <person name="Westerberg I."/>
            <person name="Brannstrom I.O."/>
            <person name="Guillou S."/>
            <person name="Cros-Aarteil S."/>
            <person name="Calhoun S."/>
            <person name="Haridas S."/>
            <person name="Kuo A."/>
            <person name="Mondo S."/>
            <person name="Pangilinan J."/>
            <person name="Riley R."/>
            <person name="LaButti K."/>
            <person name="Andreopoulos B."/>
            <person name="Lipzen A."/>
            <person name="Chen C."/>
            <person name="Yan M."/>
            <person name="Daum C."/>
            <person name="Ng V."/>
            <person name="Clum A."/>
            <person name="Steindorff A."/>
            <person name="Ohm R.A."/>
            <person name="Martin F."/>
            <person name="Silar P."/>
            <person name="Natvig D.O."/>
            <person name="Lalanne C."/>
            <person name="Gautier V."/>
            <person name="Ament-Velasquez S.L."/>
            <person name="Kruys A."/>
            <person name="Hutchinson M.I."/>
            <person name="Powell A.J."/>
            <person name="Barry K."/>
            <person name="Miller A.N."/>
            <person name="Grigoriev I.V."/>
            <person name="Debuchy R."/>
            <person name="Gladieux P."/>
            <person name="Hiltunen Thoren M."/>
            <person name="Johannesson H."/>
        </authorList>
    </citation>
    <scope>NUCLEOTIDE SEQUENCE</scope>
    <source>
        <strain evidence="2">CBS 990.96</strain>
    </source>
</reference>
<proteinExistence type="predicted"/>
<name>A0AAN7GNX6_9PEZI</name>
<comment type="caution">
    <text evidence="2">The sequence shown here is derived from an EMBL/GenBank/DDBJ whole genome shotgun (WGS) entry which is preliminary data.</text>
</comment>